<accession>A0AAW0ECV4</accession>
<reference evidence="1 2" key="1">
    <citation type="journal article" date="2024" name="J Genomics">
        <title>Draft genome sequencing and assembly of Favolaschia claudopus CIRM-BRFM 2984 isolated from oak limbs.</title>
        <authorList>
            <person name="Navarro D."/>
            <person name="Drula E."/>
            <person name="Chaduli D."/>
            <person name="Cazenave R."/>
            <person name="Ahrendt S."/>
            <person name="Wang J."/>
            <person name="Lipzen A."/>
            <person name="Daum C."/>
            <person name="Barry K."/>
            <person name="Grigoriev I.V."/>
            <person name="Favel A."/>
            <person name="Rosso M.N."/>
            <person name="Martin F."/>
        </authorList>
    </citation>
    <scope>NUCLEOTIDE SEQUENCE [LARGE SCALE GENOMIC DNA]</scope>
    <source>
        <strain evidence="1 2">CIRM-BRFM 2984</strain>
    </source>
</reference>
<proteinExistence type="predicted"/>
<comment type="caution">
    <text evidence="1">The sequence shown here is derived from an EMBL/GenBank/DDBJ whole genome shotgun (WGS) entry which is preliminary data.</text>
</comment>
<evidence type="ECO:0000313" key="2">
    <source>
        <dbReference type="Proteomes" id="UP001362999"/>
    </source>
</evidence>
<evidence type="ECO:0000313" key="1">
    <source>
        <dbReference type="EMBL" id="KAK7063484.1"/>
    </source>
</evidence>
<name>A0AAW0ECV4_9AGAR</name>
<dbReference type="EMBL" id="JAWWNJ010000001">
    <property type="protein sequence ID" value="KAK7063484.1"/>
    <property type="molecule type" value="Genomic_DNA"/>
</dbReference>
<protein>
    <submittedName>
        <fullName evidence="1">Uncharacterized protein</fullName>
    </submittedName>
</protein>
<gene>
    <name evidence="1" type="ORF">R3P38DRAFT_3339049</name>
</gene>
<dbReference type="Proteomes" id="UP001362999">
    <property type="component" value="Unassembled WGS sequence"/>
</dbReference>
<dbReference type="AlphaFoldDB" id="A0AAW0ECV4"/>
<keyword evidence="2" id="KW-1185">Reference proteome</keyword>
<sequence length="789" mass="85220">MWTPQADLADTMVSWTSGSSSAFVTAFKKRFVLVPRCLAMKAKADSRVSARAPPEGASRYMCSTRMRKPRRAEGSVDLEALALSAGDDEAEGAGDMTESWEPEGMENLEFGTGVKARAPQSSSRPKSTIWISSHWDNTWSSGLQGKRSTANLPMRLRPPRIRIRLLSSRSSSSGIRRRLPQNDNPAFMNRYRQSAFSLPQTAYIICSPYTSTAGSVAALAYAERSVDAGLVITYDASNLATGINVAAGGEIHAGRMVKAVEGLIGCCTRWVGEKQVDCDEEGGYIDSLLGFHRRHSDCVIDDTLCSKLLNTQYAPTGEDAAADPSLGRHAEGRRAAARSMHNLYGCTALLWDSVHNDICVVVCFGILFSLSGTAPHVDRVVKRSLHASLSVRPSGLTTLPPIAPTAALVVDAEGEVVLEFGLRHRRDGVESKLYALSGAQSFSRHGILIAIAALAVINDGQRRRWTNTLQKGLQTELQRHCGTSSSRGHAVATVGPPRARASVCRVPHRHRQLIDLLPLLRAFMLSPPHPNLPSTIYGSSDPALSPFLCLIVVLVTQTHPFIIDNGHSVNERDAPIREMLICAIGGVRWFSVFVGVARYGSGPGGPRRGVRRRERRETLAIYIQGHEGLVCVSAASGLSLILLDRRLPVDVEKLDKVEDGDHLEDVEGGQDLEVIKTSSTPGTASRVTLLWLNGGALNDAWTWPLRVLDPRGGRCGGGCSSALVAGGGNYKSFTLRSSSSSTRHVKLLRTTALSSDTVLPTLTIVLVPMPALVDLPPSPRYTPPPTTNE</sequence>
<organism evidence="1 2">
    <name type="scientific">Favolaschia claudopus</name>
    <dbReference type="NCBI Taxonomy" id="2862362"/>
    <lineage>
        <taxon>Eukaryota</taxon>
        <taxon>Fungi</taxon>
        <taxon>Dikarya</taxon>
        <taxon>Basidiomycota</taxon>
        <taxon>Agaricomycotina</taxon>
        <taxon>Agaricomycetes</taxon>
        <taxon>Agaricomycetidae</taxon>
        <taxon>Agaricales</taxon>
        <taxon>Marasmiineae</taxon>
        <taxon>Mycenaceae</taxon>
        <taxon>Favolaschia</taxon>
    </lineage>
</organism>